<proteinExistence type="predicted"/>
<feature type="region of interest" description="Disordered" evidence="1">
    <location>
        <begin position="56"/>
        <end position="80"/>
    </location>
</feature>
<accession>A0ABU2MMA4</accession>
<protein>
    <submittedName>
        <fullName evidence="2">Uncharacterized protein</fullName>
    </submittedName>
</protein>
<dbReference type="RefSeq" id="WP_311703674.1">
    <property type="nucleotide sequence ID" value="NZ_JAVREL010000003.1"/>
</dbReference>
<evidence type="ECO:0000313" key="2">
    <source>
        <dbReference type="EMBL" id="MDT0342552.1"/>
    </source>
</evidence>
<reference evidence="3" key="1">
    <citation type="submission" date="2023-07" db="EMBL/GenBank/DDBJ databases">
        <title>30 novel species of actinomycetes from the DSMZ collection.</title>
        <authorList>
            <person name="Nouioui I."/>
        </authorList>
    </citation>
    <scope>NUCLEOTIDE SEQUENCE [LARGE SCALE GENOMIC DNA]</scope>
    <source>
        <strain evidence="3">DSM 44938</strain>
    </source>
</reference>
<organism evidence="2 3">
    <name type="scientific">Streptomyces litchfieldiae</name>
    <dbReference type="NCBI Taxonomy" id="3075543"/>
    <lineage>
        <taxon>Bacteria</taxon>
        <taxon>Bacillati</taxon>
        <taxon>Actinomycetota</taxon>
        <taxon>Actinomycetes</taxon>
        <taxon>Kitasatosporales</taxon>
        <taxon>Streptomycetaceae</taxon>
        <taxon>Streptomyces</taxon>
    </lineage>
</organism>
<dbReference type="EMBL" id="JAVREL010000003">
    <property type="protein sequence ID" value="MDT0342552.1"/>
    <property type="molecule type" value="Genomic_DNA"/>
</dbReference>
<name>A0ABU2MMA4_9ACTN</name>
<comment type="caution">
    <text evidence="2">The sequence shown here is derived from an EMBL/GenBank/DDBJ whole genome shotgun (WGS) entry which is preliminary data.</text>
</comment>
<evidence type="ECO:0000256" key="1">
    <source>
        <dbReference type="SAM" id="MobiDB-lite"/>
    </source>
</evidence>
<dbReference type="Proteomes" id="UP001183246">
    <property type="component" value="Unassembled WGS sequence"/>
</dbReference>
<gene>
    <name evidence="2" type="ORF">RM590_07920</name>
</gene>
<keyword evidence="3" id="KW-1185">Reference proteome</keyword>
<sequence length="125" mass="13008">MTPEADRAALAQFCALLPRLRRMVGGPASAARRALVEQVVEAARRGAPIGDELARLGLSADPPGSPDDGHRAAPLPPPVEAARRPVTGVYLCPASACPRAEVRAAGEALPTCDVHERALRFVADG</sequence>
<evidence type="ECO:0000313" key="3">
    <source>
        <dbReference type="Proteomes" id="UP001183246"/>
    </source>
</evidence>